<sequence>YEYELEDEEAPKNKQNVKKIQTIKKLDNIRLPRNRLTSGVLYPGMGRLGMYGGMDIPLGRGMQYGRHHIFPGMGYGYFPNGYPLGYNYPSYGYHPRFARYSQFMNYDPMNSPYY</sequence>
<reference evidence="1 2" key="1">
    <citation type="submission" date="2013-01" db="EMBL/GenBank/DDBJ databases">
        <authorList>
            <person name="Hannick L."/>
            <person name="Zafar N."/>
            <person name="Lorenzi H."/>
            <person name="Ali I.A."/>
            <person name="Petri W.P."/>
            <person name="Caler E."/>
        </authorList>
    </citation>
    <scope>NUCLEOTIDE SEQUENCE [LARGE SCALE GENOMIC DNA]</scope>
    <source>
        <strain evidence="2">HM3:IMSS-B</strain>
    </source>
</reference>
<evidence type="ECO:0000313" key="1">
    <source>
        <dbReference type="EMBL" id="EMH74321.1"/>
    </source>
</evidence>
<evidence type="ECO:0000313" key="2">
    <source>
        <dbReference type="Proteomes" id="UP000030781"/>
    </source>
</evidence>
<gene>
    <name evidence="1" type="ORF">EHI8A_153800</name>
</gene>
<feature type="non-terminal residue" evidence="1">
    <location>
        <position position="1"/>
    </location>
</feature>
<dbReference type="VEuPathDB" id="AmoebaDB:EHI8A_153800"/>
<dbReference type="Proteomes" id="UP000030781">
    <property type="component" value="Unassembled WGS sequence"/>
</dbReference>
<accession>M3ULN4</accession>
<protein>
    <submittedName>
        <fullName evidence="1">Uncharacterized protein</fullName>
    </submittedName>
</protein>
<dbReference type="AlphaFoldDB" id="M3ULN4"/>
<proteinExistence type="predicted"/>
<name>M3ULN4_ENTH1</name>
<dbReference type="EMBL" id="KB611000">
    <property type="protein sequence ID" value="EMH74321.1"/>
    <property type="molecule type" value="Genomic_DNA"/>
</dbReference>
<organism evidence="1 2">
    <name type="scientific">Entamoeba histolytica HM-1:IMSS-B</name>
    <dbReference type="NCBI Taxonomy" id="885319"/>
    <lineage>
        <taxon>Eukaryota</taxon>
        <taxon>Amoebozoa</taxon>
        <taxon>Evosea</taxon>
        <taxon>Archamoebae</taxon>
        <taxon>Mastigamoebida</taxon>
        <taxon>Entamoebidae</taxon>
        <taxon>Entamoeba</taxon>
    </lineage>
</organism>